<feature type="domain" description="Ricin B lectin" evidence="2">
    <location>
        <begin position="189"/>
        <end position="318"/>
    </location>
</feature>
<comment type="caution">
    <text evidence="3">The sequence shown here is derived from an EMBL/GenBank/DDBJ whole genome shotgun (WGS) entry which is preliminary data.</text>
</comment>
<gene>
    <name evidence="3" type="ORF">CVT25_006025</name>
</gene>
<keyword evidence="4" id="KW-1185">Reference proteome</keyword>
<sequence>MIYSHILATAVIRACLFFGLLWVANAQFTRQYTVVNNCPSAVGLYIGGTFDSNLSTGGSTTKSLGVNAGFFYVFANGGSAIGTRAGFYGDNNSQYYYIVKDSAQFNTGISIAPSYPEACNFGCTRNNCTLTLASCGNVDCTNAFSQPPTRFPPPSTTPPTPPVYSCPHSDVSWTITFCPSGAFPTPPSSTAIHPYSSSAKCIDVRAANYANGTPVQIYDCNGTGAQKWVLNQEATKIQLAGTNFCLDAGSTPGNGVGMKIWQCYDNLPAQRWYKGLNGQLILEGTGYCLDLTNGDLTNSNQLQLWQCYDGNTNQIWTQ</sequence>
<evidence type="ECO:0000313" key="3">
    <source>
        <dbReference type="EMBL" id="PPQ67484.1"/>
    </source>
</evidence>
<evidence type="ECO:0000313" key="4">
    <source>
        <dbReference type="Proteomes" id="UP000283269"/>
    </source>
</evidence>
<evidence type="ECO:0000259" key="2">
    <source>
        <dbReference type="SMART" id="SM00458"/>
    </source>
</evidence>
<evidence type="ECO:0000256" key="1">
    <source>
        <dbReference type="SAM" id="SignalP"/>
    </source>
</evidence>
<dbReference type="AlphaFoldDB" id="A0A409VMK4"/>
<dbReference type="InterPro" id="IPR000772">
    <property type="entry name" value="Ricin_B_lectin"/>
</dbReference>
<dbReference type="SMART" id="SM00458">
    <property type="entry name" value="RICIN"/>
    <property type="match status" value="1"/>
</dbReference>
<accession>A0A409VMK4</accession>
<dbReference type="InParanoid" id="A0A409VMK4"/>
<dbReference type="EMBL" id="NHYD01003973">
    <property type="protein sequence ID" value="PPQ67484.1"/>
    <property type="molecule type" value="Genomic_DNA"/>
</dbReference>
<feature type="signal peptide" evidence="1">
    <location>
        <begin position="1"/>
        <end position="26"/>
    </location>
</feature>
<dbReference type="CDD" id="cd00161">
    <property type="entry name" value="beta-trefoil_Ricin-like"/>
    <property type="match status" value="1"/>
</dbReference>
<dbReference type="Proteomes" id="UP000283269">
    <property type="component" value="Unassembled WGS sequence"/>
</dbReference>
<dbReference type="Pfam" id="PF00652">
    <property type="entry name" value="Ricin_B_lectin"/>
    <property type="match status" value="1"/>
</dbReference>
<protein>
    <recommendedName>
        <fullName evidence="2">Ricin B lectin domain-containing protein</fullName>
    </recommendedName>
</protein>
<keyword evidence="1" id="KW-0732">Signal</keyword>
<dbReference type="PROSITE" id="PS50231">
    <property type="entry name" value="RICIN_B_LECTIN"/>
    <property type="match status" value="1"/>
</dbReference>
<organism evidence="3 4">
    <name type="scientific">Psilocybe cyanescens</name>
    <dbReference type="NCBI Taxonomy" id="93625"/>
    <lineage>
        <taxon>Eukaryota</taxon>
        <taxon>Fungi</taxon>
        <taxon>Dikarya</taxon>
        <taxon>Basidiomycota</taxon>
        <taxon>Agaricomycotina</taxon>
        <taxon>Agaricomycetes</taxon>
        <taxon>Agaricomycetidae</taxon>
        <taxon>Agaricales</taxon>
        <taxon>Agaricineae</taxon>
        <taxon>Strophariaceae</taxon>
        <taxon>Psilocybe</taxon>
    </lineage>
</organism>
<reference evidence="3 4" key="1">
    <citation type="journal article" date="2018" name="Evol. Lett.">
        <title>Horizontal gene cluster transfer increased hallucinogenic mushroom diversity.</title>
        <authorList>
            <person name="Reynolds H.T."/>
            <person name="Vijayakumar V."/>
            <person name="Gluck-Thaler E."/>
            <person name="Korotkin H.B."/>
            <person name="Matheny P.B."/>
            <person name="Slot J.C."/>
        </authorList>
    </citation>
    <scope>NUCLEOTIDE SEQUENCE [LARGE SCALE GENOMIC DNA]</scope>
    <source>
        <strain evidence="3 4">2631</strain>
    </source>
</reference>
<dbReference type="SUPFAM" id="SSF50370">
    <property type="entry name" value="Ricin B-like lectins"/>
    <property type="match status" value="1"/>
</dbReference>
<dbReference type="STRING" id="93625.A0A409VMK4"/>
<proteinExistence type="predicted"/>
<dbReference type="OrthoDB" id="6770063at2759"/>
<dbReference type="Gene3D" id="2.80.10.50">
    <property type="match status" value="2"/>
</dbReference>
<name>A0A409VMK4_PSICY</name>
<dbReference type="InterPro" id="IPR035992">
    <property type="entry name" value="Ricin_B-like_lectins"/>
</dbReference>
<feature type="chain" id="PRO_5019125676" description="Ricin B lectin domain-containing protein" evidence="1">
    <location>
        <begin position="27"/>
        <end position="318"/>
    </location>
</feature>